<dbReference type="RefSeq" id="WP_233055169.1">
    <property type="nucleotide sequence ID" value="NZ_JAIMJA010000064.1"/>
</dbReference>
<keyword evidence="2" id="KW-1185">Reference proteome</keyword>
<evidence type="ECO:0008006" key="3">
    <source>
        <dbReference type="Google" id="ProtNLM"/>
    </source>
</evidence>
<evidence type="ECO:0000313" key="2">
    <source>
        <dbReference type="Proteomes" id="UP001201273"/>
    </source>
</evidence>
<sequence>MKIEEKSDTEILDIVDPIFDEIIEGCRAKDWNRYSQFFTDEDREDPDHKVDILDQWENNPVLVSIGKEKQFLSILRRENEVVVVWKVGSTTVNGDFMLSLQLTLIDSKISLTGVGLH</sequence>
<proteinExistence type="predicted"/>
<comment type="caution">
    <text evidence="1">The sequence shown here is derived from an EMBL/GenBank/DDBJ whole genome shotgun (WGS) entry which is preliminary data.</text>
</comment>
<dbReference type="EMBL" id="JAIMJA010000064">
    <property type="protein sequence ID" value="MCE2597438.1"/>
    <property type="molecule type" value="Genomic_DNA"/>
</dbReference>
<evidence type="ECO:0000313" key="1">
    <source>
        <dbReference type="EMBL" id="MCE2597438.1"/>
    </source>
</evidence>
<organism evidence="1 2">
    <name type="scientific">Motilimonas cestriensis</name>
    <dbReference type="NCBI Taxonomy" id="2742685"/>
    <lineage>
        <taxon>Bacteria</taxon>
        <taxon>Pseudomonadati</taxon>
        <taxon>Pseudomonadota</taxon>
        <taxon>Gammaproteobacteria</taxon>
        <taxon>Alteromonadales</taxon>
        <taxon>Alteromonadales genera incertae sedis</taxon>
        <taxon>Motilimonas</taxon>
    </lineage>
</organism>
<accession>A0ABS8WI73</accession>
<name>A0ABS8WI73_9GAMM</name>
<protein>
    <recommendedName>
        <fullName evidence="3">SnoaL-like domain-containing protein</fullName>
    </recommendedName>
</protein>
<reference evidence="1 2" key="1">
    <citation type="journal article" date="2022" name="Environ. Microbiol. Rep.">
        <title>Eco-phylogenetic analyses reveal divergent evolution of vitamin B12 metabolism in the marine bacterial family 'Psychromonadaceae'.</title>
        <authorList>
            <person name="Jin X."/>
            <person name="Yang Y."/>
            <person name="Cao H."/>
            <person name="Gao B."/>
            <person name="Zhao Z."/>
        </authorList>
    </citation>
    <scope>NUCLEOTIDE SEQUENCE [LARGE SCALE GENOMIC DNA]</scope>
    <source>
        <strain evidence="1 2">MKS20</strain>
    </source>
</reference>
<gene>
    <name evidence="1" type="ORF">K6Y31_21980</name>
</gene>
<dbReference type="Proteomes" id="UP001201273">
    <property type="component" value="Unassembled WGS sequence"/>
</dbReference>